<evidence type="ECO:0000256" key="2">
    <source>
        <dbReference type="SAM" id="Phobius"/>
    </source>
</evidence>
<feature type="region of interest" description="Disordered" evidence="1">
    <location>
        <begin position="1"/>
        <end position="55"/>
    </location>
</feature>
<keyword evidence="2" id="KW-1133">Transmembrane helix</keyword>
<keyword evidence="4" id="KW-1185">Reference proteome</keyword>
<dbReference type="RefSeq" id="WP_071656037.1">
    <property type="nucleotide sequence ID" value="NZ_MLCF01000036.1"/>
</dbReference>
<dbReference type="STRING" id="1428644.BIV57_08110"/>
<sequence>MTAPPSAQRTASSSRPKKPRVARPSSSARSGPGTGKKTKPRTPRQASWGPASGPVKVKVRRPSLRARVLPHLKVVLVVVFWLVVMVQQSTLITNVQEYFTQVFTALGALLVCGVLAVYLYPPRTARWRTLAWEYLASSVAGAFGYALFGGHAGVIAALAAGALVVVLRCNQLGRRGIRWSVTKYYAWRLRPHRAGTADR</sequence>
<reference evidence="3 4" key="1">
    <citation type="submission" date="2016-10" db="EMBL/GenBank/DDBJ databases">
        <title>Genome sequence of Streptomyces gilvigriseus MUSC 26.</title>
        <authorList>
            <person name="Lee L.-H."/>
            <person name="Ser H.-L."/>
        </authorList>
    </citation>
    <scope>NUCLEOTIDE SEQUENCE [LARGE SCALE GENOMIC DNA]</scope>
    <source>
        <strain evidence="3 4">MUSC 26</strain>
    </source>
</reference>
<feature type="transmembrane region" description="Helical" evidence="2">
    <location>
        <begin position="154"/>
        <end position="170"/>
    </location>
</feature>
<organism evidence="3 4">
    <name type="scientific">Mangrovactinospora gilvigrisea</name>
    <dbReference type="NCBI Taxonomy" id="1428644"/>
    <lineage>
        <taxon>Bacteria</taxon>
        <taxon>Bacillati</taxon>
        <taxon>Actinomycetota</taxon>
        <taxon>Actinomycetes</taxon>
        <taxon>Kitasatosporales</taxon>
        <taxon>Streptomycetaceae</taxon>
        <taxon>Mangrovactinospora</taxon>
    </lineage>
</organism>
<comment type="caution">
    <text evidence="3">The sequence shown here is derived from an EMBL/GenBank/DDBJ whole genome shotgun (WGS) entry which is preliminary data.</text>
</comment>
<keyword evidence="2" id="KW-0812">Transmembrane</keyword>
<protein>
    <submittedName>
        <fullName evidence="3">Uncharacterized protein</fullName>
    </submittedName>
</protein>
<dbReference type="EMBL" id="MLCF01000036">
    <property type="protein sequence ID" value="OIV37990.1"/>
    <property type="molecule type" value="Genomic_DNA"/>
</dbReference>
<feature type="compositionally biased region" description="Low complexity" evidence="1">
    <location>
        <begin position="22"/>
        <end position="31"/>
    </location>
</feature>
<keyword evidence="2" id="KW-0472">Membrane</keyword>
<feature type="compositionally biased region" description="Polar residues" evidence="1">
    <location>
        <begin position="1"/>
        <end position="14"/>
    </location>
</feature>
<evidence type="ECO:0000313" key="4">
    <source>
        <dbReference type="Proteomes" id="UP000243342"/>
    </source>
</evidence>
<accession>A0A1J7BH56</accession>
<name>A0A1J7BH56_9ACTN</name>
<evidence type="ECO:0000313" key="3">
    <source>
        <dbReference type="EMBL" id="OIV37990.1"/>
    </source>
</evidence>
<feature type="transmembrane region" description="Helical" evidence="2">
    <location>
        <begin position="68"/>
        <end position="86"/>
    </location>
</feature>
<proteinExistence type="predicted"/>
<dbReference type="Proteomes" id="UP000243342">
    <property type="component" value="Unassembled WGS sequence"/>
</dbReference>
<evidence type="ECO:0000256" key="1">
    <source>
        <dbReference type="SAM" id="MobiDB-lite"/>
    </source>
</evidence>
<dbReference type="AlphaFoldDB" id="A0A1J7BH56"/>
<gene>
    <name evidence="3" type="ORF">BIV57_08110</name>
</gene>
<feature type="transmembrane region" description="Helical" evidence="2">
    <location>
        <begin position="98"/>
        <end position="119"/>
    </location>
</feature>